<comment type="similarity">
    <text evidence="1">Belongs to the carbohydrate kinase PfkB family.</text>
</comment>
<keyword evidence="8" id="KW-1185">Reference proteome</keyword>
<comment type="caution">
    <text evidence="7">The sequence shown here is derived from an EMBL/GenBank/DDBJ whole genome shotgun (WGS) entry which is preliminary data.</text>
</comment>
<dbReference type="PANTHER" id="PTHR43085:SF1">
    <property type="entry name" value="PSEUDOURIDINE KINASE-RELATED"/>
    <property type="match status" value="1"/>
</dbReference>
<evidence type="ECO:0000256" key="5">
    <source>
        <dbReference type="ARBA" id="ARBA00022840"/>
    </source>
</evidence>
<dbReference type="OrthoDB" id="9813569at2"/>
<evidence type="ECO:0000256" key="2">
    <source>
        <dbReference type="ARBA" id="ARBA00022679"/>
    </source>
</evidence>
<dbReference type="CDD" id="cd01166">
    <property type="entry name" value="KdgK"/>
    <property type="match status" value="1"/>
</dbReference>
<dbReference type="SUPFAM" id="SSF53613">
    <property type="entry name" value="Ribokinase-like"/>
    <property type="match status" value="1"/>
</dbReference>
<dbReference type="EMBL" id="NMQW01000014">
    <property type="protein sequence ID" value="OXM86472.1"/>
    <property type="molecule type" value="Genomic_DNA"/>
</dbReference>
<evidence type="ECO:0000313" key="8">
    <source>
        <dbReference type="Proteomes" id="UP000215509"/>
    </source>
</evidence>
<dbReference type="Proteomes" id="UP000215509">
    <property type="component" value="Unassembled WGS sequence"/>
</dbReference>
<dbReference type="AlphaFoldDB" id="A0A229USU3"/>
<sequence length="325" mass="35760">MAGQQSSNQMFQPEIITFGETMALMMPTSSKGIEYSPQFQGLFGGAESNVAIGVARLGHRVGWFSRLGKDPFGRLILKKIRGEGVDVSRAELTTEAPTGLMLREVVSGKTSVYYYRKGSAASTLKPEHLDEQYIKQAKYLHVTGITPALSESCREAAKEAIRLARKHGVKVCFDPNLRLKLWSIEEARGVLLELAKEADYFLPGLDELKLLYQTESFDEIVKHLSELNAVSIVKGGDDETYVVEQGKVTAVPYFKAEQVIDTVGAGDGFCAGFIVGLLKGYSHAEAVRLGNLIGSMVVQMEGDWEGIPTWEQVEAVLNNVKHVER</sequence>
<dbReference type="RefSeq" id="WP_094014688.1">
    <property type="nucleotide sequence ID" value="NZ_NMQW01000014.1"/>
</dbReference>
<keyword evidence="3" id="KW-0547">Nucleotide-binding</keyword>
<dbReference type="PROSITE" id="PS00584">
    <property type="entry name" value="PFKB_KINASES_2"/>
    <property type="match status" value="1"/>
</dbReference>
<dbReference type="Pfam" id="PF00294">
    <property type="entry name" value="PfkB"/>
    <property type="match status" value="1"/>
</dbReference>
<evidence type="ECO:0000313" key="7">
    <source>
        <dbReference type="EMBL" id="OXM86472.1"/>
    </source>
</evidence>
<dbReference type="InterPro" id="IPR050306">
    <property type="entry name" value="PfkB_Carbo_kinase"/>
</dbReference>
<keyword evidence="5" id="KW-0067">ATP-binding</keyword>
<dbReference type="GO" id="GO:0016301">
    <property type="term" value="F:kinase activity"/>
    <property type="evidence" value="ECO:0007669"/>
    <property type="project" value="UniProtKB-KW"/>
</dbReference>
<name>A0A229USU3_9BACL</name>
<dbReference type="PANTHER" id="PTHR43085">
    <property type="entry name" value="HEXOKINASE FAMILY MEMBER"/>
    <property type="match status" value="1"/>
</dbReference>
<protein>
    <submittedName>
        <fullName evidence="7">2-dehydro-3-deoxygluconokinase</fullName>
    </submittedName>
</protein>
<gene>
    <name evidence="7" type="ORF">CF651_09860</name>
</gene>
<evidence type="ECO:0000256" key="3">
    <source>
        <dbReference type="ARBA" id="ARBA00022741"/>
    </source>
</evidence>
<accession>A0A229USU3</accession>
<dbReference type="GO" id="GO:0005524">
    <property type="term" value="F:ATP binding"/>
    <property type="evidence" value="ECO:0007669"/>
    <property type="project" value="UniProtKB-KW"/>
</dbReference>
<evidence type="ECO:0000256" key="1">
    <source>
        <dbReference type="ARBA" id="ARBA00010688"/>
    </source>
</evidence>
<evidence type="ECO:0000256" key="4">
    <source>
        <dbReference type="ARBA" id="ARBA00022777"/>
    </source>
</evidence>
<keyword evidence="4 7" id="KW-0418">Kinase</keyword>
<dbReference type="InterPro" id="IPR011611">
    <property type="entry name" value="PfkB_dom"/>
</dbReference>
<proteinExistence type="inferred from homology"/>
<keyword evidence="2" id="KW-0808">Transferase</keyword>
<dbReference type="Gene3D" id="3.40.1190.20">
    <property type="match status" value="1"/>
</dbReference>
<feature type="domain" description="Carbohydrate kinase PfkB" evidence="6">
    <location>
        <begin position="14"/>
        <end position="309"/>
    </location>
</feature>
<dbReference type="InterPro" id="IPR029056">
    <property type="entry name" value="Ribokinase-like"/>
</dbReference>
<reference evidence="7 8" key="1">
    <citation type="submission" date="2017-07" db="EMBL/GenBank/DDBJ databases">
        <title>Genome sequencing and assembly of Paenibacillus rigui.</title>
        <authorList>
            <person name="Mayilraj S."/>
        </authorList>
    </citation>
    <scope>NUCLEOTIDE SEQUENCE [LARGE SCALE GENOMIC DNA]</scope>
    <source>
        <strain evidence="7 8">JCM 16352</strain>
    </source>
</reference>
<evidence type="ECO:0000259" key="6">
    <source>
        <dbReference type="Pfam" id="PF00294"/>
    </source>
</evidence>
<dbReference type="InterPro" id="IPR002173">
    <property type="entry name" value="Carboh/pur_kinase_PfkB_CS"/>
</dbReference>
<organism evidence="7 8">
    <name type="scientific">Paenibacillus rigui</name>
    <dbReference type="NCBI Taxonomy" id="554312"/>
    <lineage>
        <taxon>Bacteria</taxon>
        <taxon>Bacillati</taxon>
        <taxon>Bacillota</taxon>
        <taxon>Bacilli</taxon>
        <taxon>Bacillales</taxon>
        <taxon>Paenibacillaceae</taxon>
        <taxon>Paenibacillus</taxon>
    </lineage>
</organism>